<evidence type="ECO:0000256" key="2">
    <source>
        <dbReference type="ARBA" id="ARBA00022448"/>
    </source>
</evidence>
<evidence type="ECO:0000259" key="6">
    <source>
        <dbReference type="PROSITE" id="PS51866"/>
    </source>
</evidence>
<dbReference type="InterPro" id="IPR008995">
    <property type="entry name" value="Mo/tungstate-bd_C_term_dom"/>
</dbReference>
<dbReference type="InterPro" id="IPR016462">
    <property type="entry name" value="ModE"/>
</dbReference>
<comment type="similarity">
    <text evidence="1 5">Belongs to the ModE family.</text>
</comment>
<reference evidence="7" key="1">
    <citation type="submission" date="2022-07" db="EMBL/GenBank/DDBJ databases">
        <title>Genome sequencing of Photobacterium atrarenae GJH2-4.</title>
        <authorList>
            <person name="Park S.-J."/>
        </authorList>
    </citation>
    <scope>NUCLEOTIDE SEQUENCE</scope>
    <source>
        <strain evidence="7">GJH2-4</strain>
    </source>
</reference>
<evidence type="ECO:0000256" key="3">
    <source>
        <dbReference type="ARBA" id="ARBA00022505"/>
    </source>
</evidence>
<organism evidence="7 8">
    <name type="scientific">Photobacterium atrarenae</name>
    <dbReference type="NCBI Taxonomy" id="865757"/>
    <lineage>
        <taxon>Bacteria</taxon>
        <taxon>Pseudomonadati</taxon>
        <taxon>Pseudomonadota</taxon>
        <taxon>Gammaproteobacteria</taxon>
        <taxon>Vibrionales</taxon>
        <taxon>Vibrionaceae</taxon>
        <taxon>Photobacterium</taxon>
    </lineage>
</organism>
<keyword evidence="3 5" id="KW-0500">Molybdenum</keyword>
<dbReference type="InterPro" id="IPR003725">
    <property type="entry name" value="ModE-bd_N"/>
</dbReference>
<dbReference type="SUPFAM" id="SSF46785">
    <property type="entry name" value="Winged helix' DNA-binding domain"/>
    <property type="match status" value="1"/>
</dbReference>
<dbReference type="InterPro" id="IPR051815">
    <property type="entry name" value="Molybdate_resp_trans_reg"/>
</dbReference>
<evidence type="ECO:0000256" key="1">
    <source>
        <dbReference type="ARBA" id="ARBA00008110"/>
    </source>
</evidence>
<evidence type="ECO:0000313" key="8">
    <source>
        <dbReference type="Proteomes" id="UP001057998"/>
    </source>
</evidence>
<evidence type="ECO:0000256" key="4">
    <source>
        <dbReference type="ARBA" id="ARBA00022737"/>
    </source>
</evidence>
<dbReference type="PANTHER" id="PTHR30432">
    <property type="entry name" value="TRANSCRIPTIONAL REGULATOR MODE"/>
    <property type="match status" value="1"/>
</dbReference>
<dbReference type="InterPro" id="IPR004606">
    <property type="entry name" value="Mop_domain"/>
</dbReference>
<dbReference type="Gene3D" id="1.10.10.10">
    <property type="entry name" value="Winged helix-like DNA-binding domain superfamily/Winged helix DNA-binding domain"/>
    <property type="match status" value="1"/>
</dbReference>
<dbReference type="Gene3D" id="2.40.50.100">
    <property type="match status" value="2"/>
</dbReference>
<keyword evidence="4" id="KW-0677">Repeat</keyword>
<dbReference type="PIRSF" id="PIRSF005763">
    <property type="entry name" value="Txn_reg_ModE"/>
    <property type="match status" value="1"/>
</dbReference>
<dbReference type="PANTHER" id="PTHR30432:SF1">
    <property type="entry name" value="DNA-BINDING TRANSCRIPTIONAL DUAL REGULATOR MODE"/>
    <property type="match status" value="1"/>
</dbReference>
<dbReference type="EMBL" id="CP101509">
    <property type="protein sequence ID" value="UTV29889.1"/>
    <property type="molecule type" value="Genomic_DNA"/>
</dbReference>
<evidence type="ECO:0000313" key="7">
    <source>
        <dbReference type="EMBL" id="UTV29889.1"/>
    </source>
</evidence>
<sequence>MDFDALLTLSENGKVFANPRRIALLKAIQQTGSISQGAKQAGISYKAAYDAIKDMNKRADTPLIASEKGGKGGGGAALTEFGSRLVQMYDLLDTIQNMGLKALNDPDAPLHSLLGVMTKFSLQTSARNQLFGTISHIERHSLHDKVWIALKSGQQLCATITHGSTQRLELAPEKDVIALIKGPAIHIRPQAPNEAINIEPVWDNCLQGVVSAVQQDGGTAEVLLKLDEQDEICALIDYSLEDNQPLATDQPAMAYFASTQVIIATLC</sequence>
<dbReference type="NCBIfam" id="TIGR00637">
    <property type="entry name" value="ModE_repress"/>
    <property type="match status" value="1"/>
</dbReference>
<protein>
    <submittedName>
        <fullName evidence="7">TOBE domain-containing protein</fullName>
    </submittedName>
</protein>
<dbReference type="Pfam" id="PF00126">
    <property type="entry name" value="HTH_1"/>
    <property type="match status" value="1"/>
</dbReference>
<accession>A0ABY5GMF2</accession>
<dbReference type="InterPro" id="IPR036390">
    <property type="entry name" value="WH_DNA-bd_sf"/>
</dbReference>
<dbReference type="NCBIfam" id="TIGR00638">
    <property type="entry name" value="Mop"/>
    <property type="match status" value="1"/>
</dbReference>
<dbReference type="RefSeq" id="WP_255391221.1">
    <property type="nucleotide sequence ID" value="NZ_CP101509.1"/>
</dbReference>
<dbReference type="SUPFAM" id="SSF50331">
    <property type="entry name" value="MOP-like"/>
    <property type="match status" value="2"/>
</dbReference>
<dbReference type="PROSITE" id="PS51866">
    <property type="entry name" value="MOP"/>
    <property type="match status" value="1"/>
</dbReference>
<keyword evidence="8" id="KW-1185">Reference proteome</keyword>
<evidence type="ECO:0000256" key="5">
    <source>
        <dbReference type="PIRNR" id="PIRNR005763"/>
    </source>
</evidence>
<dbReference type="Pfam" id="PF03459">
    <property type="entry name" value="TOBE"/>
    <property type="match status" value="1"/>
</dbReference>
<name>A0ABY5GMF2_9GAMM</name>
<dbReference type="InterPro" id="IPR036388">
    <property type="entry name" value="WH-like_DNA-bd_sf"/>
</dbReference>
<feature type="domain" description="Mop" evidence="6">
    <location>
        <begin position="123"/>
        <end position="189"/>
    </location>
</feature>
<gene>
    <name evidence="7" type="ORF">NNL38_23075</name>
</gene>
<keyword evidence="2 5" id="KW-0813">Transport</keyword>
<dbReference type="InterPro" id="IPR000847">
    <property type="entry name" value="LysR_HTH_N"/>
</dbReference>
<proteinExistence type="inferred from homology"/>
<dbReference type="Proteomes" id="UP001057998">
    <property type="component" value="Chromosome 2"/>
</dbReference>
<dbReference type="InterPro" id="IPR005116">
    <property type="entry name" value="Transp-assoc_OB_typ1"/>
</dbReference>